<comment type="caution">
    <text evidence="3">The sequence shown here is derived from an EMBL/GenBank/DDBJ whole genome shotgun (WGS) entry which is preliminary data.</text>
</comment>
<dbReference type="Gene3D" id="3.40.720.10">
    <property type="entry name" value="Alkaline Phosphatase, subunit A"/>
    <property type="match status" value="1"/>
</dbReference>
<dbReference type="AlphaFoldDB" id="W4UQZ6"/>
<dbReference type="InterPro" id="IPR017850">
    <property type="entry name" value="Alkaline_phosphatase_core_sf"/>
</dbReference>
<dbReference type="STRING" id="1445607.JCM10512_1899"/>
<evidence type="ECO:0000313" key="4">
    <source>
        <dbReference type="Proteomes" id="UP000019131"/>
    </source>
</evidence>
<evidence type="ECO:0000259" key="2">
    <source>
        <dbReference type="Pfam" id="PF00884"/>
    </source>
</evidence>
<proteinExistence type="predicted"/>
<organism evidence="3 4">
    <name type="scientific">Bacteroides reticulotermitis JCM 10512</name>
    <dbReference type="NCBI Taxonomy" id="1445607"/>
    <lineage>
        <taxon>Bacteria</taxon>
        <taxon>Pseudomonadati</taxon>
        <taxon>Bacteroidota</taxon>
        <taxon>Bacteroidia</taxon>
        <taxon>Bacteroidales</taxon>
        <taxon>Bacteroidaceae</taxon>
        <taxon>Bacteroides</taxon>
    </lineage>
</organism>
<dbReference type="SUPFAM" id="SSF53649">
    <property type="entry name" value="Alkaline phosphatase-like"/>
    <property type="match status" value="1"/>
</dbReference>
<dbReference type="PANTHER" id="PTHR46615">
    <property type="entry name" value="ARYLSULFATASE K"/>
    <property type="match status" value="1"/>
</dbReference>
<gene>
    <name evidence="3" type="ORF">JCM10512_1899</name>
</gene>
<name>W4UQZ6_9BACE</name>
<dbReference type="Pfam" id="PF00884">
    <property type="entry name" value="Sulfatase"/>
    <property type="match status" value="1"/>
</dbReference>
<dbReference type="Proteomes" id="UP000019131">
    <property type="component" value="Unassembled WGS sequence"/>
</dbReference>
<dbReference type="PANTHER" id="PTHR46615:SF1">
    <property type="entry name" value="ARYLSULFATASE K"/>
    <property type="match status" value="1"/>
</dbReference>
<dbReference type="GO" id="GO:0004065">
    <property type="term" value="F:arylsulfatase activity"/>
    <property type="evidence" value="ECO:0007669"/>
    <property type="project" value="TreeGrafter"/>
</dbReference>
<feature type="modified residue" description="3-oxoalanine (Ser)" evidence="1">
    <location>
        <position position="64"/>
    </location>
</feature>
<evidence type="ECO:0000313" key="3">
    <source>
        <dbReference type="EMBL" id="GAE83610.1"/>
    </source>
</evidence>
<protein>
    <submittedName>
        <fullName evidence="3">Arylsulfatase</fullName>
    </submittedName>
</protein>
<dbReference type="GO" id="GO:0015024">
    <property type="term" value="F:glucuronate-2-sulfatase activity"/>
    <property type="evidence" value="ECO:0007669"/>
    <property type="project" value="TreeGrafter"/>
</dbReference>
<accession>W4UQZ6</accession>
<reference evidence="3 4" key="1">
    <citation type="journal article" date="2014" name="Genome Announc.">
        <title>Draft Genome Sequence of Bacteroides reticulotermitis Strain JCM 10512T, Isolated from the Gut of a Termite.</title>
        <authorList>
            <person name="Yuki M."/>
            <person name="Oshima K."/>
            <person name="Suda W."/>
            <person name="Sakamoto M."/>
            <person name="Iida T."/>
            <person name="Hattori M."/>
            <person name="Ohkuma M."/>
        </authorList>
    </citation>
    <scope>NUCLEOTIDE SEQUENCE [LARGE SCALE GENOMIC DNA]</scope>
    <source>
        <strain evidence="3 4">JCM 10512</strain>
    </source>
</reference>
<dbReference type="EMBL" id="BAIV01000010">
    <property type="protein sequence ID" value="GAE83610.1"/>
    <property type="molecule type" value="Genomic_DNA"/>
</dbReference>
<sequence length="230" mass="25017">MGLALCSLAAQAQEKPNFLIIQCDHLTQRVVGAYGQTQGYTQSIDEVASKGVVFSNAYVGCPLSQPSRAALWSGMMPHQTNVRSNSAEHINPRLPESTATLGSLFSQSGYEAVHFGKCHDMGSLRGFKHKDPVAKPFTDPNFPVNNDSFLDVGTCEDAVAYLSNPPEEPFICIADFLNPHNICGFVGENEGVHTDHPIPGELPPLPDNFEIENWNDLPSPYNIYAAVIDA</sequence>
<keyword evidence="4" id="KW-1185">Reference proteome</keyword>
<dbReference type="InterPro" id="IPR000917">
    <property type="entry name" value="Sulfatase_N"/>
</dbReference>
<dbReference type="InterPro" id="IPR051849">
    <property type="entry name" value="GAG-degrading_sulfatase"/>
</dbReference>
<comment type="PTM">
    <text evidence="1">The conversion to 3-oxoalanine (also known as C-formylglycine, FGly), of a serine or cysteine residue in prokaryotes and of a cysteine residue in eukaryotes, is critical for catalytic activity.</text>
</comment>
<evidence type="ECO:0000256" key="1">
    <source>
        <dbReference type="PIRSR" id="PIRSR600917-52"/>
    </source>
</evidence>
<feature type="domain" description="Sulfatase N-terminal" evidence="2">
    <location>
        <begin position="16"/>
        <end position="181"/>
    </location>
</feature>